<evidence type="ECO:0000313" key="3">
    <source>
        <dbReference type="EMBL" id="KAK9498671.1"/>
    </source>
</evidence>
<evidence type="ECO:0000313" key="4">
    <source>
        <dbReference type="Proteomes" id="UP001461498"/>
    </source>
</evidence>
<organism evidence="3 4">
    <name type="scientific">Rhynocoris fuscipes</name>
    <dbReference type="NCBI Taxonomy" id="488301"/>
    <lineage>
        <taxon>Eukaryota</taxon>
        <taxon>Metazoa</taxon>
        <taxon>Ecdysozoa</taxon>
        <taxon>Arthropoda</taxon>
        <taxon>Hexapoda</taxon>
        <taxon>Insecta</taxon>
        <taxon>Pterygota</taxon>
        <taxon>Neoptera</taxon>
        <taxon>Paraneoptera</taxon>
        <taxon>Hemiptera</taxon>
        <taxon>Heteroptera</taxon>
        <taxon>Panheteroptera</taxon>
        <taxon>Cimicomorpha</taxon>
        <taxon>Reduviidae</taxon>
        <taxon>Harpactorinae</taxon>
        <taxon>Harpactorini</taxon>
        <taxon>Rhynocoris</taxon>
    </lineage>
</organism>
<proteinExistence type="predicted"/>
<keyword evidence="4" id="KW-1185">Reference proteome</keyword>
<dbReference type="AlphaFoldDB" id="A0AAW1CJH0"/>
<accession>A0AAW1CJH0</accession>
<name>A0AAW1CJH0_9HEMI</name>
<feature type="region of interest" description="Disordered" evidence="1">
    <location>
        <begin position="51"/>
        <end position="72"/>
    </location>
</feature>
<feature type="compositionally biased region" description="Gly residues" evidence="1">
    <location>
        <begin position="63"/>
        <end position="72"/>
    </location>
</feature>
<evidence type="ECO:0000256" key="2">
    <source>
        <dbReference type="SAM" id="SignalP"/>
    </source>
</evidence>
<gene>
    <name evidence="3" type="ORF">O3M35_003251</name>
</gene>
<evidence type="ECO:0000256" key="1">
    <source>
        <dbReference type="SAM" id="MobiDB-lite"/>
    </source>
</evidence>
<protein>
    <submittedName>
        <fullName evidence="3">Uncharacterized protein</fullName>
    </submittedName>
</protein>
<feature type="signal peptide" evidence="2">
    <location>
        <begin position="1"/>
        <end position="19"/>
    </location>
</feature>
<reference evidence="3 4" key="1">
    <citation type="submission" date="2022-12" db="EMBL/GenBank/DDBJ databases">
        <title>Chromosome-level genome assembly of true bugs.</title>
        <authorList>
            <person name="Ma L."/>
            <person name="Li H."/>
        </authorList>
    </citation>
    <scope>NUCLEOTIDE SEQUENCE [LARGE SCALE GENOMIC DNA]</scope>
    <source>
        <strain evidence="3">Lab_2022b</strain>
    </source>
</reference>
<keyword evidence="2" id="KW-0732">Signal</keyword>
<dbReference type="Proteomes" id="UP001461498">
    <property type="component" value="Unassembled WGS sequence"/>
</dbReference>
<sequence length="72" mass="8163">MKFLIIFALFAVFMFTAEAHHEEHNYDHGTSHVRISHHHGNKFDYHIKHGKHGHAFGSSHPHGYGGFGDSGQ</sequence>
<dbReference type="EMBL" id="JAPXFL010000012">
    <property type="protein sequence ID" value="KAK9498671.1"/>
    <property type="molecule type" value="Genomic_DNA"/>
</dbReference>
<feature type="chain" id="PRO_5043385099" evidence="2">
    <location>
        <begin position="20"/>
        <end position="72"/>
    </location>
</feature>
<comment type="caution">
    <text evidence="3">The sequence shown here is derived from an EMBL/GenBank/DDBJ whole genome shotgun (WGS) entry which is preliminary data.</text>
</comment>